<proteinExistence type="predicted"/>
<keyword evidence="1" id="KW-1133">Transmembrane helix</keyword>
<reference evidence="3 4" key="1">
    <citation type="submission" date="2019-02" db="EMBL/GenBank/DDBJ databases">
        <title>Deep-cultivation of Planctomycetes and their phenomic and genomic characterization uncovers novel biology.</title>
        <authorList>
            <person name="Wiegand S."/>
            <person name="Jogler M."/>
            <person name="Boedeker C."/>
            <person name="Pinto D."/>
            <person name="Vollmers J."/>
            <person name="Rivas-Marin E."/>
            <person name="Kohn T."/>
            <person name="Peeters S.H."/>
            <person name="Heuer A."/>
            <person name="Rast P."/>
            <person name="Oberbeckmann S."/>
            <person name="Bunk B."/>
            <person name="Jeske O."/>
            <person name="Meyerdierks A."/>
            <person name="Storesund J.E."/>
            <person name="Kallscheuer N."/>
            <person name="Luecker S."/>
            <person name="Lage O.M."/>
            <person name="Pohl T."/>
            <person name="Merkel B.J."/>
            <person name="Hornburger P."/>
            <person name="Mueller R.-W."/>
            <person name="Bruemmer F."/>
            <person name="Labrenz M."/>
            <person name="Spormann A.M."/>
            <person name="Op den Camp H."/>
            <person name="Overmann J."/>
            <person name="Amann R."/>
            <person name="Jetten M.S.M."/>
            <person name="Mascher T."/>
            <person name="Medema M.H."/>
            <person name="Devos D.P."/>
            <person name="Kaster A.-K."/>
            <person name="Ovreas L."/>
            <person name="Rohde M."/>
            <person name="Galperin M.Y."/>
            <person name="Jogler C."/>
        </authorList>
    </citation>
    <scope>NUCLEOTIDE SEQUENCE [LARGE SCALE GENOMIC DNA]</scope>
    <source>
        <strain evidence="3 4">KS4</strain>
    </source>
</reference>
<evidence type="ECO:0000259" key="2">
    <source>
        <dbReference type="Pfam" id="PF11984"/>
    </source>
</evidence>
<keyword evidence="4" id="KW-1185">Reference proteome</keyword>
<evidence type="ECO:0000313" key="4">
    <source>
        <dbReference type="Proteomes" id="UP000317369"/>
    </source>
</evidence>
<dbReference type="AlphaFoldDB" id="A0A517YS77"/>
<dbReference type="InterPro" id="IPR014263">
    <property type="entry name" value="Methanolan_biosynth_EpsI"/>
</dbReference>
<feature type="transmembrane region" description="Helical" evidence="1">
    <location>
        <begin position="21"/>
        <end position="41"/>
    </location>
</feature>
<keyword evidence="1" id="KW-0472">Membrane</keyword>
<feature type="domain" description="Methanolan biosynthesis EpsI" evidence="2">
    <location>
        <begin position="27"/>
        <end position="145"/>
    </location>
</feature>
<dbReference type="KEGG" id="pcor:KS4_11140"/>
<organism evidence="3 4">
    <name type="scientific">Poriferisphaera corsica</name>
    <dbReference type="NCBI Taxonomy" id="2528020"/>
    <lineage>
        <taxon>Bacteria</taxon>
        <taxon>Pseudomonadati</taxon>
        <taxon>Planctomycetota</taxon>
        <taxon>Phycisphaerae</taxon>
        <taxon>Phycisphaerales</taxon>
        <taxon>Phycisphaeraceae</taxon>
        <taxon>Poriferisphaera</taxon>
    </lineage>
</organism>
<evidence type="ECO:0000256" key="1">
    <source>
        <dbReference type="SAM" id="Phobius"/>
    </source>
</evidence>
<keyword evidence="1" id="KW-0812">Transmembrane</keyword>
<dbReference type="Proteomes" id="UP000317369">
    <property type="component" value="Chromosome"/>
</dbReference>
<accession>A0A517YS77</accession>
<dbReference type="EMBL" id="CP036425">
    <property type="protein sequence ID" value="QDU33073.1"/>
    <property type="molecule type" value="Genomic_DNA"/>
</dbReference>
<protein>
    <recommendedName>
        <fullName evidence="2">Methanolan biosynthesis EpsI domain-containing protein</fullName>
    </recommendedName>
</protein>
<name>A0A517YS77_9BACT</name>
<sequence>MSDKYKHMTKGKIINQYSFRNIAIVFIAMILLLGIGLQAVFRPQPSDASEFHAVAKNSIYSLPSQIGDWVGRDQDIPASAIKLLRPNAIISRSYYNKKTGETASLLIVQSKDARDMRGHFPPVCYPANGYQMTNEMQVDWDADGLLMNGTDYTFSIQRSNRVTYLNVANFIILPNGYVVPNMKALNEAASDYTRFFQGAAQLQLVTNKNYTDEQRQRIFEELVGSNKQIIQTLLNGESYIKNN</sequence>
<dbReference type="Pfam" id="PF11984">
    <property type="entry name" value="DUF3485"/>
    <property type="match status" value="1"/>
</dbReference>
<gene>
    <name evidence="3" type="ORF">KS4_11140</name>
</gene>
<evidence type="ECO:0000313" key="3">
    <source>
        <dbReference type="EMBL" id="QDU33073.1"/>
    </source>
</evidence>